<name>A0A8C6XBJ2_NAJNA</name>
<evidence type="ECO:0000256" key="3">
    <source>
        <dbReference type="ARBA" id="ARBA00023002"/>
    </source>
</evidence>
<dbReference type="Proteomes" id="UP000694559">
    <property type="component" value="Unplaced"/>
</dbReference>
<organism evidence="5 6">
    <name type="scientific">Naja naja</name>
    <name type="common">Indian cobra</name>
    <dbReference type="NCBI Taxonomy" id="35670"/>
    <lineage>
        <taxon>Eukaryota</taxon>
        <taxon>Metazoa</taxon>
        <taxon>Chordata</taxon>
        <taxon>Craniata</taxon>
        <taxon>Vertebrata</taxon>
        <taxon>Euteleostomi</taxon>
        <taxon>Lepidosauria</taxon>
        <taxon>Squamata</taxon>
        <taxon>Bifurcata</taxon>
        <taxon>Unidentata</taxon>
        <taxon>Episquamata</taxon>
        <taxon>Toxicofera</taxon>
        <taxon>Serpentes</taxon>
        <taxon>Colubroidea</taxon>
        <taxon>Elapidae</taxon>
        <taxon>Elapinae</taxon>
        <taxon>Naja</taxon>
    </lineage>
</organism>
<dbReference type="InterPro" id="IPR036226">
    <property type="entry name" value="LipOase_C_sf"/>
</dbReference>
<dbReference type="InterPro" id="IPR013819">
    <property type="entry name" value="LipOase_C"/>
</dbReference>
<keyword evidence="3" id="KW-0560">Oxidoreductase</keyword>
<evidence type="ECO:0000259" key="4">
    <source>
        <dbReference type="PROSITE" id="PS51393"/>
    </source>
</evidence>
<dbReference type="GO" id="GO:0046872">
    <property type="term" value="F:metal ion binding"/>
    <property type="evidence" value="ECO:0007669"/>
    <property type="project" value="UniProtKB-KW"/>
</dbReference>
<dbReference type="GO" id="GO:0034440">
    <property type="term" value="P:lipid oxidation"/>
    <property type="evidence" value="ECO:0007669"/>
    <property type="project" value="InterPro"/>
</dbReference>
<evidence type="ECO:0000313" key="5">
    <source>
        <dbReference type="Ensembl" id="ENSNNAP00000011550.1"/>
    </source>
</evidence>
<feature type="domain" description="Lipoxygenase" evidence="4">
    <location>
        <begin position="1"/>
        <end position="134"/>
    </location>
</feature>
<keyword evidence="1" id="KW-0479">Metal-binding</keyword>
<evidence type="ECO:0000256" key="1">
    <source>
        <dbReference type="ARBA" id="ARBA00022723"/>
    </source>
</evidence>
<dbReference type="OrthoDB" id="407298at2759"/>
<dbReference type="Gene3D" id="1.20.245.10">
    <property type="entry name" value="Lipoxygenase-1, Domain 5"/>
    <property type="match status" value="1"/>
</dbReference>
<dbReference type="GeneTree" id="ENSGT00940000156796"/>
<reference evidence="5" key="1">
    <citation type="submission" date="2025-08" db="UniProtKB">
        <authorList>
            <consortium name="Ensembl"/>
        </authorList>
    </citation>
    <scope>IDENTIFICATION</scope>
</reference>
<accession>A0A8C6XBJ2</accession>
<proteinExistence type="predicted"/>
<evidence type="ECO:0000313" key="6">
    <source>
        <dbReference type="Proteomes" id="UP000694559"/>
    </source>
</evidence>
<dbReference type="OMA" id="LEMLVCL"/>
<dbReference type="PANTHER" id="PTHR11771">
    <property type="entry name" value="LIPOXYGENASE"/>
    <property type="match status" value="1"/>
</dbReference>
<protein>
    <recommendedName>
        <fullName evidence="4">Lipoxygenase domain-containing protein</fullName>
    </recommendedName>
</protein>
<evidence type="ECO:0000256" key="2">
    <source>
        <dbReference type="ARBA" id="ARBA00022964"/>
    </source>
</evidence>
<dbReference type="SUPFAM" id="SSF48484">
    <property type="entry name" value="Lipoxigenase"/>
    <property type="match status" value="1"/>
</dbReference>
<keyword evidence="2" id="KW-0223">Dioxygenase</keyword>
<sequence>MLSFPHSYFRSSPFSGCTFDFAAWMPNTPATLRQPPPTVKGTASLKSILETFPEVNSTCALLSLLSIVSYEPGDLRPLGHYPEEHFTEEMPKNLISDFQKHLVVISGEIEERNKGLPIGYHYLDPSLVQNSVSI</sequence>
<dbReference type="PROSITE" id="PS51393">
    <property type="entry name" value="LIPOXYGENASE_3"/>
    <property type="match status" value="1"/>
</dbReference>
<keyword evidence="6" id="KW-1185">Reference proteome</keyword>
<dbReference type="InterPro" id="IPR000907">
    <property type="entry name" value="LipOase"/>
</dbReference>
<reference evidence="5" key="2">
    <citation type="submission" date="2025-09" db="UniProtKB">
        <authorList>
            <consortium name="Ensembl"/>
        </authorList>
    </citation>
    <scope>IDENTIFICATION</scope>
</reference>
<dbReference type="Ensembl" id="ENSNNAT00000012078.1">
    <property type="protein sequence ID" value="ENSNNAP00000011550.1"/>
    <property type="gene ID" value="ENSNNAG00000007752.1"/>
</dbReference>
<dbReference type="GO" id="GO:0016702">
    <property type="term" value="F:oxidoreductase activity, acting on single donors with incorporation of molecular oxygen, incorporation of two atoms of oxygen"/>
    <property type="evidence" value="ECO:0007669"/>
    <property type="project" value="InterPro"/>
</dbReference>
<dbReference type="AlphaFoldDB" id="A0A8C6XBJ2"/>